<dbReference type="InterPro" id="IPR029071">
    <property type="entry name" value="Ubiquitin-like_domsf"/>
</dbReference>
<dbReference type="SMART" id="SM00213">
    <property type="entry name" value="UBQ"/>
    <property type="match status" value="1"/>
</dbReference>
<dbReference type="PANTHER" id="PTHR12943:SF27">
    <property type="entry name" value="HOMOCYSTEINE-INDUCED ENDOPLASMIC RETICULUM PROTEIN, ISOFORM A"/>
    <property type="match status" value="1"/>
</dbReference>
<name>A0A8X6PIX2_NEPPI</name>
<keyword evidence="4" id="KW-0472">Membrane</keyword>
<keyword evidence="2" id="KW-0812">Transmembrane</keyword>
<protein>
    <submittedName>
        <fullName evidence="8">Homocysteine-responsive endoplasmic reticulum-resident ubiquitin-like domain member 2 protein</fullName>
    </submittedName>
</protein>
<gene>
    <name evidence="8" type="primary">HERPUD2</name>
    <name evidence="8" type="ORF">NPIL_301901</name>
</gene>
<evidence type="ECO:0000313" key="8">
    <source>
        <dbReference type="EMBL" id="GFT70729.1"/>
    </source>
</evidence>
<evidence type="ECO:0000256" key="2">
    <source>
        <dbReference type="ARBA" id="ARBA00022692"/>
    </source>
</evidence>
<dbReference type="GO" id="GO:0016020">
    <property type="term" value="C:membrane"/>
    <property type="evidence" value="ECO:0007669"/>
    <property type="project" value="UniProtKB-SubCell"/>
</dbReference>
<dbReference type="FunFam" id="3.10.20.90:FF:000046">
    <property type="entry name" value="Homocysteine-responsive endoplasmic reticulum-resident ubiquitin-like domain member 2 protein"/>
    <property type="match status" value="1"/>
</dbReference>
<dbReference type="CDD" id="cd01790">
    <property type="entry name" value="Ubl_HERP"/>
    <property type="match status" value="1"/>
</dbReference>
<sequence length="386" mass="43898">MSGMDIQLVIKAPNQNFDDHVVHCNLEWTVGKLKNHLSREYPNRPEVYEQKLIYSGRLLHDHLHLKDILRHDEGQPSIHILHLVCQSDCCTSRAQRPSSSHNRRNRSSGSRANNNVASGQSSESSLRHRNVNPAPQANTFYPQVPTVLTPPSTLPAFTPDSQVAAQMAAMQQMYAYYFTQYMQSMNSVSLPGSGGVFPNLMNFQQPPNHNEVPSPPPVNQRNNAQGPVLLEENEEGMHRDWLEHIFQCCRFFVLFCIVYFYSSPERLMIVIVGTIVVFLYHEGWFMRRANPAVPHELHGPQEVPNNIEPPEFENNENDPHLVNQDLSANVEGQDEYELEAAMDGDEPPHAQHQDMVNNNHIFSPLTFLQTFFSSLIPEPPPPVNIN</sequence>
<dbReference type="SUPFAM" id="SSF54236">
    <property type="entry name" value="Ubiquitin-like"/>
    <property type="match status" value="1"/>
</dbReference>
<dbReference type="GO" id="GO:0030968">
    <property type="term" value="P:endoplasmic reticulum unfolded protein response"/>
    <property type="evidence" value="ECO:0007669"/>
    <property type="project" value="TreeGrafter"/>
</dbReference>
<dbReference type="OrthoDB" id="21589at2759"/>
<keyword evidence="5" id="KW-0834">Unfolded protein response</keyword>
<dbReference type="Pfam" id="PF00240">
    <property type="entry name" value="ubiquitin"/>
    <property type="match status" value="1"/>
</dbReference>
<comment type="caution">
    <text evidence="8">The sequence shown here is derived from an EMBL/GenBank/DDBJ whole genome shotgun (WGS) entry which is preliminary data.</text>
</comment>
<dbReference type="PROSITE" id="PS50053">
    <property type="entry name" value="UBIQUITIN_2"/>
    <property type="match status" value="1"/>
</dbReference>
<dbReference type="InterPro" id="IPR000626">
    <property type="entry name" value="Ubiquitin-like_dom"/>
</dbReference>
<evidence type="ECO:0000313" key="9">
    <source>
        <dbReference type="Proteomes" id="UP000887013"/>
    </source>
</evidence>
<feature type="domain" description="Ubiquitin-like" evidence="7">
    <location>
        <begin position="6"/>
        <end position="67"/>
    </location>
</feature>
<organism evidence="8 9">
    <name type="scientific">Nephila pilipes</name>
    <name type="common">Giant wood spider</name>
    <name type="synonym">Nephila maculata</name>
    <dbReference type="NCBI Taxonomy" id="299642"/>
    <lineage>
        <taxon>Eukaryota</taxon>
        <taxon>Metazoa</taxon>
        <taxon>Ecdysozoa</taxon>
        <taxon>Arthropoda</taxon>
        <taxon>Chelicerata</taxon>
        <taxon>Arachnida</taxon>
        <taxon>Araneae</taxon>
        <taxon>Araneomorphae</taxon>
        <taxon>Entelegynae</taxon>
        <taxon>Araneoidea</taxon>
        <taxon>Nephilidae</taxon>
        <taxon>Nephila</taxon>
    </lineage>
</organism>
<reference evidence="8" key="1">
    <citation type="submission" date="2020-08" db="EMBL/GenBank/DDBJ databases">
        <title>Multicomponent nature underlies the extraordinary mechanical properties of spider dragline silk.</title>
        <authorList>
            <person name="Kono N."/>
            <person name="Nakamura H."/>
            <person name="Mori M."/>
            <person name="Yoshida Y."/>
            <person name="Ohtoshi R."/>
            <person name="Malay A.D."/>
            <person name="Moran D.A.P."/>
            <person name="Tomita M."/>
            <person name="Numata K."/>
            <person name="Arakawa K."/>
        </authorList>
    </citation>
    <scope>NUCLEOTIDE SEQUENCE</scope>
</reference>
<evidence type="ECO:0000256" key="1">
    <source>
        <dbReference type="ARBA" id="ARBA00004370"/>
    </source>
</evidence>
<dbReference type="PANTHER" id="PTHR12943">
    <property type="entry name" value="HOMOCYSTEINE-RESPONSIVE ENDOPLASMIC RETICULUM-RESIDENT UNIQUITIN-LIKE DOMAIN HERPUD PROTEIN FAMILY MEMBER"/>
    <property type="match status" value="1"/>
</dbReference>
<dbReference type="EMBL" id="BMAW01020911">
    <property type="protein sequence ID" value="GFT70729.1"/>
    <property type="molecule type" value="Genomic_DNA"/>
</dbReference>
<evidence type="ECO:0000256" key="5">
    <source>
        <dbReference type="ARBA" id="ARBA00023230"/>
    </source>
</evidence>
<dbReference type="Proteomes" id="UP000887013">
    <property type="component" value="Unassembled WGS sequence"/>
</dbReference>
<accession>A0A8X6PIX2</accession>
<dbReference type="InterPro" id="IPR039751">
    <property type="entry name" value="HERPUD1/2"/>
</dbReference>
<keyword evidence="3" id="KW-1133">Transmembrane helix</keyword>
<keyword evidence="9" id="KW-1185">Reference proteome</keyword>
<feature type="region of interest" description="Disordered" evidence="6">
    <location>
        <begin position="92"/>
        <end position="145"/>
    </location>
</feature>
<dbReference type="Gene3D" id="3.10.20.90">
    <property type="entry name" value="Phosphatidylinositol 3-kinase Catalytic Subunit, Chain A, domain 1"/>
    <property type="match status" value="1"/>
</dbReference>
<evidence type="ECO:0000259" key="7">
    <source>
        <dbReference type="PROSITE" id="PS50053"/>
    </source>
</evidence>
<proteinExistence type="predicted"/>
<evidence type="ECO:0000256" key="6">
    <source>
        <dbReference type="SAM" id="MobiDB-lite"/>
    </source>
</evidence>
<dbReference type="AlphaFoldDB" id="A0A8X6PIX2"/>
<comment type="subcellular location">
    <subcellularLocation>
        <location evidence="1">Membrane</location>
    </subcellularLocation>
</comment>
<evidence type="ECO:0000256" key="3">
    <source>
        <dbReference type="ARBA" id="ARBA00022989"/>
    </source>
</evidence>
<evidence type="ECO:0000256" key="4">
    <source>
        <dbReference type="ARBA" id="ARBA00023136"/>
    </source>
</evidence>